<organism evidence="1 2">
    <name type="scientific">Alloalcanivorax profundimaris</name>
    <dbReference type="NCBI Taxonomy" id="2735259"/>
    <lineage>
        <taxon>Bacteria</taxon>
        <taxon>Pseudomonadati</taxon>
        <taxon>Pseudomonadota</taxon>
        <taxon>Gammaproteobacteria</taxon>
        <taxon>Oceanospirillales</taxon>
        <taxon>Alcanivoracaceae</taxon>
        <taxon>Alloalcanivorax</taxon>
    </lineage>
</organism>
<evidence type="ECO:0008006" key="3">
    <source>
        <dbReference type="Google" id="ProtNLM"/>
    </source>
</evidence>
<name>A0ABS0AUK7_9GAMM</name>
<dbReference type="EMBL" id="ARXX01000059">
    <property type="protein sequence ID" value="MBF5057811.1"/>
    <property type="molecule type" value="Genomic_DNA"/>
</dbReference>
<dbReference type="SUPFAM" id="SSF55729">
    <property type="entry name" value="Acyl-CoA N-acyltransferases (Nat)"/>
    <property type="match status" value="1"/>
</dbReference>
<sequence length="226" mass="24416">MTPTALDPFSLRRPLMLQGTALSARLYHPGEPGYRDAAAFARQRYRQCYDARPRITAPALITLSAPDGAPRAVAALTPAAGRRLFLEQYLDQPLEQAVSVLAGKPVSRRALLEVASLAADGTGAGRLLFIALTALLPSLGVDWIAFTATLQVRNMFTRLGLAPVALGPADPARLREGAQRWGHYYRHGPQVMAGYVPPGHRRLSDAGWLHPAPGYGDPEVRHDVVA</sequence>
<reference evidence="1 2" key="1">
    <citation type="submission" date="2012-09" db="EMBL/GenBank/DDBJ databases">
        <title>Genome Sequence of alkane-degrading Bacterium Alcanivorax sp. 521-1.</title>
        <authorList>
            <person name="Lai Q."/>
            <person name="Shao Z."/>
        </authorList>
    </citation>
    <scope>NUCLEOTIDE SEQUENCE [LARGE SCALE GENOMIC DNA]</scope>
    <source>
        <strain evidence="1 2">521-1</strain>
    </source>
</reference>
<evidence type="ECO:0000313" key="1">
    <source>
        <dbReference type="EMBL" id="MBF5057811.1"/>
    </source>
</evidence>
<dbReference type="InterPro" id="IPR016181">
    <property type="entry name" value="Acyl_CoA_acyltransferase"/>
</dbReference>
<dbReference type="RefSeq" id="WP_194865934.1">
    <property type="nucleotide sequence ID" value="NZ_ARXX01000059.1"/>
</dbReference>
<proteinExistence type="predicted"/>
<accession>A0ABS0AUK7</accession>
<comment type="caution">
    <text evidence="1">The sequence shown here is derived from an EMBL/GenBank/DDBJ whole genome shotgun (WGS) entry which is preliminary data.</text>
</comment>
<dbReference type="Pfam" id="PF12261">
    <property type="entry name" value="T_hemolysin"/>
    <property type="match status" value="1"/>
</dbReference>
<evidence type="ECO:0000313" key="2">
    <source>
        <dbReference type="Proteomes" id="UP000662703"/>
    </source>
</evidence>
<gene>
    <name evidence="1" type="ORF">Y5W_03105</name>
</gene>
<dbReference type="Proteomes" id="UP000662703">
    <property type="component" value="Unassembled WGS sequence"/>
</dbReference>
<dbReference type="InterPro" id="IPR022050">
    <property type="entry name" value="T_hemolysin"/>
</dbReference>
<protein>
    <recommendedName>
        <fullName evidence="3">Thermostable hemolysin</fullName>
    </recommendedName>
</protein>
<keyword evidence="2" id="KW-1185">Reference proteome</keyword>